<protein>
    <recommendedName>
        <fullName evidence="3">Retrotransposon gag domain-containing protein</fullName>
    </recommendedName>
</protein>
<evidence type="ECO:0000313" key="1">
    <source>
        <dbReference type="EMBL" id="KAF9619585.1"/>
    </source>
</evidence>
<name>A0A835M559_9MAGN</name>
<evidence type="ECO:0008006" key="3">
    <source>
        <dbReference type="Google" id="ProtNLM"/>
    </source>
</evidence>
<evidence type="ECO:0000313" key="2">
    <source>
        <dbReference type="Proteomes" id="UP000631114"/>
    </source>
</evidence>
<keyword evidence="2" id="KW-1185">Reference proteome</keyword>
<comment type="caution">
    <text evidence="1">The sequence shown here is derived from an EMBL/GenBank/DDBJ whole genome shotgun (WGS) entry which is preliminary data.</text>
</comment>
<sequence>MQSEGSELKDSVNGLKDQMEYVTKGIDAMLANKGRDKEVDHSGILGSGSHVNNNLATTNFGQQAQWKWGNQQNKSGYCSFKTPKTDFPKFEGDNVRSWVNKANRYFQINPIDEGQKVLFASLHLEGRAEIWFQSEFDSIEWVQWFEFTKALSDRYSEKGHENIIGEFNKLI</sequence>
<organism evidence="1 2">
    <name type="scientific">Coptis chinensis</name>
    <dbReference type="NCBI Taxonomy" id="261450"/>
    <lineage>
        <taxon>Eukaryota</taxon>
        <taxon>Viridiplantae</taxon>
        <taxon>Streptophyta</taxon>
        <taxon>Embryophyta</taxon>
        <taxon>Tracheophyta</taxon>
        <taxon>Spermatophyta</taxon>
        <taxon>Magnoliopsida</taxon>
        <taxon>Ranunculales</taxon>
        <taxon>Ranunculaceae</taxon>
        <taxon>Coptidoideae</taxon>
        <taxon>Coptis</taxon>
    </lineage>
</organism>
<dbReference type="Proteomes" id="UP000631114">
    <property type="component" value="Unassembled WGS sequence"/>
</dbReference>
<dbReference type="EMBL" id="JADFTS010000002">
    <property type="protein sequence ID" value="KAF9619585.1"/>
    <property type="molecule type" value="Genomic_DNA"/>
</dbReference>
<dbReference type="AlphaFoldDB" id="A0A835M559"/>
<reference evidence="1 2" key="1">
    <citation type="submission" date="2020-10" db="EMBL/GenBank/DDBJ databases">
        <title>The Coptis chinensis genome and diversification of protoberbering-type alkaloids.</title>
        <authorList>
            <person name="Wang B."/>
            <person name="Shu S."/>
            <person name="Song C."/>
            <person name="Liu Y."/>
        </authorList>
    </citation>
    <scope>NUCLEOTIDE SEQUENCE [LARGE SCALE GENOMIC DNA]</scope>
    <source>
        <strain evidence="1">HL-2020</strain>
        <tissue evidence="1">Leaf</tissue>
    </source>
</reference>
<dbReference type="OrthoDB" id="693631at2759"/>
<accession>A0A835M559</accession>
<proteinExistence type="predicted"/>
<gene>
    <name evidence="1" type="ORF">IFM89_007412</name>
</gene>